<evidence type="ECO:0000313" key="3">
    <source>
        <dbReference type="Proteomes" id="UP001283361"/>
    </source>
</evidence>
<sequence>MFWRRGLHLIIRLMFPPVFKPAQPRQIEKPAAPWESSLCDRETSASEIRSPRGFNREASDLSTCLETPV</sequence>
<feature type="chain" id="PRO_5042184287" evidence="1">
    <location>
        <begin position="22"/>
        <end position="69"/>
    </location>
</feature>
<comment type="caution">
    <text evidence="2">The sequence shown here is derived from an EMBL/GenBank/DDBJ whole genome shotgun (WGS) entry which is preliminary data.</text>
</comment>
<organism evidence="2 3">
    <name type="scientific">Elysia crispata</name>
    <name type="common">lettuce slug</name>
    <dbReference type="NCBI Taxonomy" id="231223"/>
    <lineage>
        <taxon>Eukaryota</taxon>
        <taxon>Metazoa</taxon>
        <taxon>Spiralia</taxon>
        <taxon>Lophotrochozoa</taxon>
        <taxon>Mollusca</taxon>
        <taxon>Gastropoda</taxon>
        <taxon>Heterobranchia</taxon>
        <taxon>Euthyneura</taxon>
        <taxon>Panpulmonata</taxon>
        <taxon>Sacoglossa</taxon>
        <taxon>Placobranchoidea</taxon>
        <taxon>Plakobranchidae</taxon>
        <taxon>Elysia</taxon>
    </lineage>
</organism>
<accession>A0AAE1APB7</accession>
<keyword evidence="1" id="KW-0732">Signal</keyword>
<dbReference type="EMBL" id="JAWDGP010001472">
    <property type="protein sequence ID" value="KAK3791419.1"/>
    <property type="molecule type" value="Genomic_DNA"/>
</dbReference>
<dbReference type="Proteomes" id="UP001283361">
    <property type="component" value="Unassembled WGS sequence"/>
</dbReference>
<keyword evidence="3" id="KW-1185">Reference proteome</keyword>
<name>A0AAE1APB7_9GAST</name>
<gene>
    <name evidence="2" type="ORF">RRG08_046572</name>
</gene>
<protein>
    <submittedName>
        <fullName evidence="2">Uncharacterized protein</fullName>
    </submittedName>
</protein>
<proteinExistence type="predicted"/>
<evidence type="ECO:0000256" key="1">
    <source>
        <dbReference type="SAM" id="SignalP"/>
    </source>
</evidence>
<reference evidence="2" key="1">
    <citation type="journal article" date="2023" name="G3 (Bethesda)">
        <title>A reference genome for the long-term kleptoplast-retaining sea slug Elysia crispata morphotype clarki.</title>
        <authorList>
            <person name="Eastman K.E."/>
            <person name="Pendleton A.L."/>
            <person name="Shaikh M.A."/>
            <person name="Suttiyut T."/>
            <person name="Ogas R."/>
            <person name="Tomko P."/>
            <person name="Gavelis G."/>
            <person name="Widhalm J.R."/>
            <person name="Wisecaver J.H."/>
        </authorList>
    </citation>
    <scope>NUCLEOTIDE SEQUENCE</scope>
    <source>
        <strain evidence="2">ECLA1</strain>
    </source>
</reference>
<feature type="signal peptide" evidence="1">
    <location>
        <begin position="1"/>
        <end position="21"/>
    </location>
</feature>
<dbReference type="AlphaFoldDB" id="A0AAE1APB7"/>
<evidence type="ECO:0000313" key="2">
    <source>
        <dbReference type="EMBL" id="KAK3791419.1"/>
    </source>
</evidence>